<dbReference type="Pfam" id="PF09792">
    <property type="entry name" value="But2"/>
    <property type="match status" value="1"/>
</dbReference>
<evidence type="ECO:0000256" key="1">
    <source>
        <dbReference type="SAM" id="MobiDB-lite"/>
    </source>
</evidence>
<sequence>MKGFITLATFIANAHALLSRSQTCCFHLTASGGASGDVGQLSDGQNRIGDNSLSPAEFCISSDGSITDGSGRGCILTPPTTQLQCDTGATPTSGFSISSSGLLEFNGNTQFFSCETGQNGGMNIYTMESSALSHCSVIELKADSCSGSNSGSGTSTASATSAASATSGSSTTSGTSSASTSCSATLSSGNFEFPHLIVPIDSQSPNKAFGTSFNGEVTSSISSIFNFDIPQSDSGKTCSLADLQTSNFTFSGDGKIDIAKLSETATKSTTFNNAPSVSNDLGEFTVSPGHSYAIESFSCPAGKAIAFEISNAGSTDLTFFQDFNPSPLGLFITVC</sequence>
<feature type="domain" description="Ubiquitin 3 binding protein But2 C-terminal" evidence="3">
    <location>
        <begin position="192"/>
        <end position="325"/>
    </location>
</feature>
<keyword evidence="6" id="KW-1185">Reference proteome</keyword>
<dbReference type="InterPro" id="IPR054508">
    <property type="entry name" value="PIR1-like_C"/>
</dbReference>
<dbReference type="InterPro" id="IPR018620">
    <property type="entry name" value="Ubiquitin3-bd_protein_But2_C"/>
</dbReference>
<feature type="chain" id="PRO_5041978002" description="Ubiquitin 3 binding protein But2 C-terminal domain-containing protein" evidence="2">
    <location>
        <begin position="17"/>
        <end position="335"/>
    </location>
</feature>
<dbReference type="AlphaFoldDB" id="A0AAD6CQH7"/>
<evidence type="ECO:0000259" key="3">
    <source>
        <dbReference type="Pfam" id="PF09792"/>
    </source>
</evidence>
<dbReference type="Pfam" id="PF22799">
    <property type="entry name" value="PIR1-like_C"/>
    <property type="match status" value="1"/>
</dbReference>
<feature type="signal peptide" evidence="2">
    <location>
        <begin position="1"/>
        <end position="16"/>
    </location>
</feature>
<feature type="domain" description="Cell wall mannoprotein PIR1-like C-terminal" evidence="4">
    <location>
        <begin position="64"/>
        <end position="136"/>
    </location>
</feature>
<proteinExistence type="predicted"/>
<feature type="region of interest" description="Disordered" evidence="1">
    <location>
        <begin position="156"/>
        <end position="177"/>
    </location>
</feature>
<keyword evidence="2" id="KW-0732">Signal</keyword>
<organism evidence="5 6">
    <name type="scientific">Penicillium frequentans</name>
    <dbReference type="NCBI Taxonomy" id="3151616"/>
    <lineage>
        <taxon>Eukaryota</taxon>
        <taxon>Fungi</taxon>
        <taxon>Dikarya</taxon>
        <taxon>Ascomycota</taxon>
        <taxon>Pezizomycotina</taxon>
        <taxon>Eurotiomycetes</taxon>
        <taxon>Eurotiomycetidae</taxon>
        <taxon>Eurotiales</taxon>
        <taxon>Aspergillaceae</taxon>
        <taxon>Penicillium</taxon>
    </lineage>
</organism>
<dbReference type="PANTHER" id="PTHR39613">
    <property type="entry name" value="ANCHORED CELL WALL PROTEIN, PUTATIVE (AFU_ORTHOLOGUE AFUA_4G08960)-RELATED"/>
    <property type="match status" value="1"/>
</dbReference>
<dbReference type="Proteomes" id="UP001220324">
    <property type="component" value="Unassembled WGS sequence"/>
</dbReference>
<evidence type="ECO:0008006" key="7">
    <source>
        <dbReference type="Google" id="ProtNLM"/>
    </source>
</evidence>
<dbReference type="EMBL" id="JAQIZZ010000007">
    <property type="protein sequence ID" value="KAJ5533139.1"/>
    <property type="molecule type" value="Genomic_DNA"/>
</dbReference>
<evidence type="ECO:0000259" key="4">
    <source>
        <dbReference type="Pfam" id="PF22799"/>
    </source>
</evidence>
<reference evidence="5 6" key="1">
    <citation type="journal article" date="2023" name="IMA Fungus">
        <title>Comparative genomic study of the Penicillium genus elucidates a diverse pangenome and 15 lateral gene transfer events.</title>
        <authorList>
            <person name="Petersen C."/>
            <person name="Sorensen T."/>
            <person name="Nielsen M.R."/>
            <person name="Sondergaard T.E."/>
            <person name="Sorensen J.L."/>
            <person name="Fitzpatrick D.A."/>
            <person name="Frisvad J.C."/>
            <person name="Nielsen K.L."/>
        </authorList>
    </citation>
    <scope>NUCLEOTIDE SEQUENCE [LARGE SCALE GENOMIC DNA]</scope>
    <source>
        <strain evidence="5 6">IBT 35679</strain>
    </source>
</reference>
<evidence type="ECO:0000313" key="6">
    <source>
        <dbReference type="Proteomes" id="UP001220324"/>
    </source>
</evidence>
<evidence type="ECO:0000313" key="5">
    <source>
        <dbReference type="EMBL" id="KAJ5533139.1"/>
    </source>
</evidence>
<gene>
    <name evidence="5" type="ORF">N7494_009691</name>
</gene>
<accession>A0AAD6CQH7</accession>
<comment type="caution">
    <text evidence="5">The sequence shown here is derived from an EMBL/GenBank/DDBJ whole genome shotgun (WGS) entry which is preliminary data.</text>
</comment>
<protein>
    <recommendedName>
        <fullName evidence="7">Ubiquitin 3 binding protein But2 C-terminal domain-containing protein</fullName>
    </recommendedName>
</protein>
<evidence type="ECO:0000256" key="2">
    <source>
        <dbReference type="SAM" id="SignalP"/>
    </source>
</evidence>
<dbReference type="PANTHER" id="PTHR39613:SF1">
    <property type="entry name" value="ANCHORED CELL WALL PROTEIN, PUTATIVE (AFU_ORTHOLOGUE AFUA_4G08960)-RELATED"/>
    <property type="match status" value="1"/>
</dbReference>
<name>A0AAD6CQH7_9EURO</name>